<feature type="compositionally biased region" description="Basic residues" evidence="1">
    <location>
        <begin position="182"/>
        <end position="206"/>
    </location>
</feature>
<evidence type="ECO:0000256" key="1">
    <source>
        <dbReference type="SAM" id="MobiDB-lite"/>
    </source>
</evidence>
<proteinExistence type="predicted"/>
<keyword evidence="3" id="KW-1185">Reference proteome</keyword>
<gene>
    <name evidence="2" type="ORF">THAOC_11946</name>
</gene>
<dbReference type="Proteomes" id="UP000266841">
    <property type="component" value="Unassembled WGS sequence"/>
</dbReference>
<reference evidence="2 3" key="1">
    <citation type="journal article" date="2012" name="Genome Biol.">
        <title>Genome and low-iron response of an oceanic diatom adapted to chronic iron limitation.</title>
        <authorList>
            <person name="Lommer M."/>
            <person name="Specht M."/>
            <person name="Roy A.S."/>
            <person name="Kraemer L."/>
            <person name="Andreson R."/>
            <person name="Gutowska M.A."/>
            <person name="Wolf J."/>
            <person name="Bergner S.V."/>
            <person name="Schilhabel M.B."/>
            <person name="Klostermeier U.C."/>
            <person name="Beiko R.G."/>
            <person name="Rosenstiel P."/>
            <person name="Hippler M."/>
            <person name="Laroche J."/>
        </authorList>
    </citation>
    <scope>NUCLEOTIDE SEQUENCE [LARGE SCALE GENOMIC DNA]</scope>
    <source>
        <strain evidence="2 3">CCMP1005</strain>
    </source>
</reference>
<organism evidence="2 3">
    <name type="scientific">Thalassiosira oceanica</name>
    <name type="common">Marine diatom</name>
    <dbReference type="NCBI Taxonomy" id="159749"/>
    <lineage>
        <taxon>Eukaryota</taxon>
        <taxon>Sar</taxon>
        <taxon>Stramenopiles</taxon>
        <taxon>Ochrophyta</taxon>
        <taxon>Bacillariophyta</taxon>
        <taxon>Coscinodiscophyceae</taxon>
        <taxon>Thalassiosirophycidae</taxon>
        <taxon>Thalassiosirales</taxon>
        <taxon>Thalassiosiraceae</taxon>
        <taxon>Thalassiosira</taxon>
    </lineage>
</organism>
<comment type="caution">
    <text evidence="2">The sequence shown here is derived from an EMBL/GenBank/DDBJ whole genome shotgun (WGS) entry which is preliminary data.</text>
</comment>
<feature type="compositionally biased region" description="Low complexity" evidence="1">
    <location>
        <begin position="152"/>
        <end position="176"/>
    </location>
</feature>
<dbReference type="PANTHER" id="PTHR33324">
    <property type="entry name" value="EXPRESSED PROTEIN"/>
    <property type="match status" value="1"/>
</dbReference>
<dbReference type="OrthoDB" id="167710at2759"/>
<dbReference type="EMBL" id="AGNL01013716">
    <property type="protein sequence ID" value="EJK67068.1"/>
    <property type="molecule type" value="Genomic_DNA"/>
</dbReference>
<accession>K0SL50</accession>
<dbReference type="eggNOG" id="ENOG502T9XN">
    <property type="taxonomic scope" value="Eukaryota"/>
</dbReference>
<evidence type="ECO:0000313" key="2">
    <source>
        <dbReference type="EMBL" id="EJK67068.1"/>
    </source>
</evidence>
<name>K0SL50_THAOC</name>
<feature type="region of interest" description="Disordered" evidence="1">
    <location>
        <begin position="144"/>
        <end position="213"/>
    </location>
</feature>
<feature type="region of interest" description="Disordered" evidence="1">
    <location>
        <begin position="72"/>
        <end position="103"/>
    </location>
</feature>
<protein>
    <submittedName>
        <fullName evidence="2">Uncharacterized protein</fullName>
    </submittedName>
</protein>
<feature type="compositionally biased region" description="Acidic residues" evidence="1">
    <location>
        <begin position="80"/>
        <end position="91"/>
    </location>
</feature>
<evidence type="ECO:0000313" key="3">
    <source>
        <dbReference type="Proteomes" id="UP000266841"/>
    </source>
</evidence>
<sequence length="313" mass="33774">MREITGAQVKSKLEDIEKSWKAADYFVNSETGAGVKARSEGEFTDAVLAKCPHYYDLYDVFIDRASFKPKATNKHLQDSDSSEMSDIDDYGEGGGFDGISVEDKDDKSIASNKSVISLDSSSVSVKSKGSTVSNLADQFATLDSPYKRSTSRRGSSTTGKKGRSKSAPASSTTSSRKSNEIRKRRSTDKKNKKKMSNNKSSSKKIKYSATAEHTPSKMGLDDVIKHAIIAKTFNKRDAAAANPSAGSLSKELAANFNSVVQSHTDSGLKIEDARLLAAYRTPAFKACLLPTEFAGLNAMAAEFTALEAEAEKV</sequence>
<dbReference type="AlphaFoldDB" id="K0SL50"/>